<reference evidence="1" key="1">
    <citation type="submission" date="2024-02" db="EMBL/GenBank/DDBJ databases">
        <authorList>
            <consortium name="ELIXIR-Norway"/>
            <consortium name="Elixir Norway"/>
        </authorList>
    </citation>
    <scope>NUCLEOTIDE SEQUENCE</scope>
</reference>
<dbReference type="Proteomes" id="UP001497512">
    <property type="component" value="Chromosome 7"/>
</dbReference>
<evidence type="ECO:0000313" key="2">
    <source>
        <dbReference type="Proteomes" id="UP001497512"/>
    </source>
</evidence>
<sequence length="134" mass="14809">MQGQGNPLYTLSDCQLASLFNKLLVQGKLLICTYSFNFIFGGASMQQVVLLDYYSRLTTRDANGIAVRFGAQAKIRGGEIANYCQAQQVALFSSRGPDIKDFNFNQADILNNVLAPGYLIWGAWTLLESITQIT</sequence>
<dbReference type="EMBL" id="OZ019899">
    <property type="protein sequence ID" value="CAK9232143.1"/>
    <property type="molecule type" value="Genomic_DNA"/>
</dbReference>
<organism evidence="1 2">
    <name type="scientific">Sphagnum troendelagicum</name>
    <dbReference type="NCBI Taxonomy" id="128251"/>
    <lineage>
        <taxon>Eukaryota</taxon>
        <taxon>Viridiplantae</taxon>
        <taxon>Streptophyta</taxon>
        <taxon>Embryophyta</taxon>
        <taxon>Bryophyta</taxon>
        <taxon>Sphagnophytina</taxon>
        <taxon>Sphagnopsida</taxon>
        <taxon>Sphagnales</taxon>
        <taxon>Sphagnaceae</taxon>
        <taxon>Sphagnum</taxon>
    </lineage>
</organism>
<accession>A0ABP0UX17</accession>
<gene>
    <name evidence="1" type="ORF">CSSPTR1EN2_LOCUS21110</name>
</gene>
<name>A0ABP0UX17_9BRYO</name>
<proteinExistence type="predicted"/>
<keyword evidence="2" id="KW-1185">Reference proteome</keyword>
<evidence type="ECO:0000313" key="1">
    <source>
        <dbReference type="EMBL" id="CAK9232143.1"/>
    </source>
</evidence>
<protein>
    <submittedName>
        <fullName evidence="1">Uncharacterized protein</fullName>
    </submittedName>
</protein>